<dbReference type="Proteomes" id="UP000275368">
    <property type="component" value="Chromosome"/>
</dbReference>
<dbReference type="Gene3D" id="3.90.25.10">
    <property type="entry name" value="UDP-galactose 4-epimerase, domain 1"/>
    <property type="match status" value="1"/>
</dbReference>
<keyword evidence="3" id="KW-1185">Reference proteome</keyword>
<dbReference type="SUPFAM" id="SSF51735">
    <property type="entry name" value="NAD(P)-binding Rossmann-fold domains"/>
    <property type="match status" value="1"/>
</dbReference>
<feature type="region of interest" description="Disordered" evidence="1">
    <location>
        <begin position="367"/>
        <end position="389"/>
    </location>
</feature>
<sequence>MNHSFWQHKKVFVTGHTGFKGSWLCLWLRKLGAEVHGYSDSLPTSPSMYRLCGLETDIPWTRGDIRDCPKLIAALREVKPDLVFHLAAQPLVGASYKDPFTTFAVNVIGTAALLEAVRVTSVEHPVRAVVVATSDKCYANLESAKGFHEQDLLGGYDPYSASKASAELVVSAYRSSFFTGGDGIMPAVATVRAGNVIGGGDWAEGRIVPDCLRAAMLGHAPVLRRPGAIRPWQHVLEPLAGYLELAERLFTRGAAYAEAWNFGPREEDARTVAWLAETLCAALGTQSPVHAASLMEQPARGQRDDTTMLQLNIAKTQYRLHWWPRWEAAEAVERTAHWYRHWMKGSPMREISAAQIVDYEALDLSTQASHADNDSTTAAAVQHRRSSKL</sequence>
<dbReference type="Gene3D" id="3.40.50.720">
    <property type="entry name" value="NAD(P)-binding Rossmann-like Domain"/>
    <property type="match status" value="1"/>
</dbReference>
<feature type="compositionally biased region" description="Polar residues" evidence="1">
    <location>
        <begin position="367"/>
        <end position="379"/>
    </location>
</feature>
<dbReference type="RefSeq" id="WP_125656619.1">
    <property type="nucleotide sequence ID" value="NZ_AP019308.1"/>
</dbReference>
<evidence type="ECO:0000256" key="1">
    <source>
        <dbReference type="SAM" id="MobiDB-lite"/>
    </source>
</evidence>
<dbReference type="PANTHER" id="PTHR43000">
    <property type="entry name" value="DTDP-D-GLUCOSE 4,6-DEHYDRATASE-RELATED"/>
    <property type="match status" value="1"/>
</dbReference>
<dbReference type="InterPro" id="IPR036291">
    <property type="entry name" value="NAD(P)-bd_dom_sf"/>
</dbReference>
<dbReference type="InterPro" id="IPR016040">
    <property type="entry name" value="NAD(P)-bd_dom"/>
</dbReference>
<dbReference type="AlphaFoldDB" id="A0A3G9J5C5"/>
<protein>
    <submittedName>
        <fullName evidence="2">CDP-glucose 4,6-dehydratase</fullName>
    </submittedName>
</protein>
<evidence type="ECO:0000313" key="2">
    <source>
        <dbReference type="EMBL" id="BBH20941.1"/>
    </source>
</evidence>
<dbReference type="InterPro" id="IPR013445">
    <property type="entry name" value="CDP_4_6_deHydtase"/>
</dbReference>
<proteinExistence type="predicted"/>
<evidence type="ECO:0000313" key="3">
    <source>
        <dbReference type="Proteomes" id="UP000275368"/>
    </source>
</evidence>
<accession>A0A3G9J5C5</accession>
<name>A0A3G9J5C5_9BACL</name>
<reference evidence="2 3" key="1">
    <citation type="submission" date="2018-11" db="EMBL/GenBank/DDBJ databases">
        <title>Complete genome sequence of Paenibacillus baekrokdamisoli strain KCTC 33723.</title>
        <authorList>
            <person name="Kang S.W."/>
            <person name="Lee K.C."/>
            <person name="Kim K.K."/>
            <person name="Kim J.S."/>
            <person name="Kim D.S."/>
            <person name="Ko S.H."/>
            <person name="Yang S.H."/>
            <person name="Lee J.S."/>
        </authorList>
    </citation>
    <scope>NUCLEOTIDE SEQUENCE [LARGE SCALE GENOMIC DNA]</scope>
    <source>
        <strain evidence="2 3">KCTC 33723</strain>
    </source>
</reference>
<dbReference type="OrthoDB" id="9779041at2"/>
<organism evidence="2 3">
    <name type="scientific">Paenibacillus baekrokdamisoli</name>
    <dbReference type="NCBI Taxonomy" id="1712516"/>
    <lineage>
        <taxon>Bacteria</taxon>
        <taxon>Bacillati</taxon>
        <taxon>Bacillota</taxon>
        <taxon>Bacilli</taxon>
        <taxon>Bacillales</taxon>
        <taxon>Paenibacillaceae</taxon>
        <taxon>Paenibacillus</taxon>
    </lineage>
</organism>
<gene>
    <name evidence="2" type="primary">rfbG</name>
    <name evidence="2" type="ORF">Back11_22860</name>
</gene>
<dbReference type="NCBIfam" id="TIGR02622">
    <property type="entry name" value="CDP_4_6_dhtase"/>
    <property type="match status" value="1"/>
</dbReference>
<dbReference type="Pfam" id="PF16363">
    <property type="entry name" value="GDP_Man_Dehyd"/>
    <property type="match status" value="1"/>
</dbReference>
<dbReference type="KEGG" id="pbk:Back11_22860"/>
<dbReference type="EMBL" id="AP019308">
    <property type="protein sequence ID" value="BBH20941.1"/>
    <property type="molecule type" value="Genomic_DNA"/>
</dbReference>